<dbReference type="InterPro" id="IPR050482">
    <property type="entry name" value="Sensor_HK_TwoCompSys"/>
</dbReference>
<comment type="catalytic activity">
    <reaction evidence="1">
        <text>ATP + protein L-histidine = ADP + protein N-phospho-L-histidine.</text>
        <dbReference type="EC" id="2.7.13.3"/>
    </reaction>
</comment>
<evidence type="ECO:0000256" key="4">
    <source>
        <dbReference type="ARBA" id="ARBA00022777"/>
    </source>
</evidence>
<feature type="domain" description="Histidine kinase/HSP90-like ATPase" evidence="7">
    <location>
        <begin position="326"/>
        <end position="413"/>
    </location>
</feature>
<comment type="caution">
    <text evidence="8">The sequence shown here is derived from an EMBL/GenBank/DDBJ whole genome shotgun (WGS) entry which is preliminary data.</text>
</comment>
<accession>A0A6I4IK93</accession>
<gene>
    <name evidence="8" type="ORF">GOQ30_05660</name>
</gene>
<dbReference type="Pfam" id="PF02518">
    <property type="entry name" value="HATPase_c"/>
    <property type="match status" value="1"/>
</dbReference>
<sequence length="414" mass="48093">MNGKISKSERNTILNNKAVIYLIKEDYGKAVEILKPLIDLRKSDYEEIDYARIVDNLGYAYFKNNEKEKGYRLLNEALIIRDSLKNDTQLISSFVHLSEFYEDDNLILAKEFAEKALKSAKKTDSPNDKMESLKHLIDLSQPRESKKYFNDYIKINDSMNIINQMSKNQFAKIRYDNNLEIEKNEKLKLEKNLISLIFLGFGIISLLIFFLIRSKNKREKLKIAYTTETRISKRLHDELANDVFNTITFIDTQDLQNPNNKEVILQDLDAIYDKTRNISKQTSEVITGKTFDESLNQLFMSYTSEQVNIMVQGLTSIDWVNVKENKQIEIYRVLNELLVNMKKHSGASLVVIRFESALKNIQIKYSDNGKGFEKEKVFKNGLLNVENRILSIKGKITFDSETNKGVKVNIEFPK</sequence>
<feature type="transmembrane region" description="Helical" evidence="6">
    <location>
        <begin position="193"/>
        <end position="212"/>
    </location>
</feature>
<dbReference type="SUPFAM" id="SSF48452">
    <property type="entry name" value="TPR-like"/>
    <property type="match status" value="1"/>
</dbReference>
<organism evidence="8 9">
    <name type="scientific">Flavobacterium profundi</name>
    <dbReference type="NCBI Taxonomy" id="1774945"/>
    <lineage>
        <taxon>Bacteria</taxon>
        <taxon>Pseudomonadati</taxon>
        <taxon>Bacteroidota</taxon>
        <taxon>Flavobacteriia</taxon>
        <taxon>Flavobacteriales</taxon>
        <taxon>Flavobacteriaceae</taxon>
        <taxon>Flavobacterium</taxon>
    </lineage>
</organism>
<dbReference type="InterPro" id="IPR003594">
    <property type="entry name" value="HATPase_dom"/>
</dbReference>
<dbReference type="CDD" id="cd16917">
    <property type="entry name" value="HATPase_UhpB-NarQ-NarX-like"/>
    <property type="match status" value="1"/>
</dbReference>
<evidence type="ECO:0000259" key="7">
    <source>
        <dbReference type="Pfam" id="PF02518"/>
    </source>
</evidence>
<evidence type="ECO:0000256" key="3">
    <source>
        <dbReference type="ARBA" id="ARBA00022679"/>
    </source>
</evidence>
<dbReference type="InterPro" id="IPR011990">
    <property type="entry name" value="TPR-like_helical_dom_sf"/>
</dbReference>
<keyword evidence="6" id="KW-1133">Transmembrane helix</keyword>
<dbReference type="SUPFAM" id="SSF55874">
    <property type="entry name" value="ATPase domain of HSP90 chaperone/DNA topoisomerase II/histidine kinase"/>
    <property type="match status" value="1"/>
</dbReference>
<dbReference type="PANTHER" id="PTHR24421">
    <property type="entry name" value="NITRATE/NITRITE SENSOR PROTEIN NARX-RELATED"/>
    <property type="match status" value="1"/>
</dbReference>
<evidence type="ECO:0000256" key="2">
    <source>
        <dbReference type="ARBA" id="ARBA00012438"/>
    </source>
</evidence>
<keyword evidence="4" id="KW-0418">Kinase</keyword>
<dbReference type="Proteomes" id="UP000431264">
    <property type="component" value="Unassembled WGS sequence"/>
</dbReference>
<reference evidence="9" key="1">
    <citation type="submission" date="2019-05" db="EMBL/GenBank/DDBJ databases">
        <title>Flavobacterium profundi sp. nov., isolated from a deep-sea seamount.</title>
        <authorList>
            <person name="Zhang D.-C."/>
        </authorList>
    </citation>
    <scope>NUCLEOTIDE SEQUENCE [LARGE SCALE GENOMIC DNA]</scope>
    <source>
        <strain evidence="9">TP390</strain>
    </source>
</reference>
<evidence type="ECO:0000256" key="1">
    <source>
        <dbReference type="ARBA" id="ARBA00000085"/>
    </source>
</evidence>
<name>A0A6I4IK93_9FLAO</name>
<dbReference type="PANTHER" id="PTHR24421:SF10">
    <property type="entry name" value="NITRATE_NITRITE SENSOR PROTEIN NARQ"/>
    <property type="match status" value="1"/>
</dbReference>
<dbReference type="EMBL" id="WQLW01000003">
    <property type="protein sequence ID" value="MVO08649.1"/>
    <property type="molecule type" value="Genomic_DNA"/>
</dbReference>
<dbReference type="GO" id="GO:0000160">
    <property type="term" value="P:phosphorelay signal transduction system"/>
    <property type="evidence" value="ECO:0007669"/>
    <property type="project" value="UniProtKB-KW"/>
</dbReference>
<dbReference type="RefSeq" id="WP_140997045.1">
    <property type="nucleotide sequence ID" value="NZ_VDCZ01000003.1"/>
</dbReference>
<dbReference type="GO" id="GO:0004673">
    <property type="term" value="F:protein histidine kinase activity"/>
    <property type="evidence" value="ECO:0007669"/>
    <property type="project" value="UniProtKB-EC"/>
</dbReference>
<dbReference type="OrthoDB" id="943406at2"/>
<dbReference type="Gene3D" id="1.25.40.10">
    <property type="entry name" value="Tetratricopeptide repeat domain"/>
    <property type="match status" value="1"/>
</dbReference>
<keyword evidence="9" id="KW-1185">Reference proteome</keyword>
<evidence type="ECO:0000256" key="5">
    <source>
        <dbReference type="ARBA" id="ARBA00023012"/>
    </source>
</evidence>
<keyword evidence="8" id="KW-0547">Nucleotide-binding</keyword>
<dbReference type="Gene3D" id="3.30.565.10">
    <property type="entry name" value="Histidine kinase-like ATPase, C-terminal domain"/>
    <property type="match status" value="1"/>
</dbReference>
<keyword evidence="6" id="KW-0472">Membrane</keyword>
<evidence type="ECO:0000313" key="8">
    <source>
        <dbReference type="EMBL" id="MVO08649.1"/>
    </source>
</evidence>
<protein>
    <recommendedName>
        <fullName evidence="2">histidine kinase</fullName>
        <ecNumber evidence="2">2.7.13.3</ecNumber>
    </recommendedName>
</protein>
<keyword evidence="5" id="KW-0902">Two-component regulatory system</keyword>
<dbReference type="InterPro" id="IPR036890">
    <property type="entry name" value="HATPase_C_sf"/>
</dbReference>
<evidence type="ECO:0000313" key="9">
    <source>
        <dbReference type="Proteomes" id="UP000431264"/>
    </source>
</evidence>
<keyword evidence="8" id="KW-0067">ATP-binding</keyword>
<dbReference type="GO" id="GO:0005524">
    <property type="term" value="F:ATP binding"/>
    <property type="evidence" value="ECO:0007669"/>
    <property type="project" value="UniProtKB-KW"/>
</dbReference>
<evidence type="ECO:0000256" key="6">
    <source>
        <dbReference type="SAM" id="Phobius"/>
    </source>
</evidence>
<proteinExistence type="predicted"/>
<dbReference type="EC" id="2.7.13.3" evidence="2"/>
<dbReference type="AlphaFoldDB" id="A0A6I4IK93"/>
<keyword evidence="3" id="KW-0808">Transferase</keyword>
<keyword evidence="6" id="KW-0812">Transmembrane</keyword>